<accession>T1GXG8</accession>
<dbReference type="Proteomes" id="UP000015102">
    <property type="component" value="Unassembled WGS sequence"/>
</dbReference>
<dbReference type="AlphaFoldDB" id="T1GXG8"/>
<protein>
    <submittedName>
        <fullName evidence="1">Uncharacterized protein</fullName>
    </submittedName>
</protein>
<sequence length="164" mass="19037">MNTINLFIGAFKALQMFIVYSNLIKMCSESVFALELACLSDSQIAKQHQEFHLLRRCQRSTKQIVECAQVGNLNECKELARNRKGLAINYSWEPQAVNLFALQVQEENGTTFPRKTNRKDILDQPEEFFNCLVFDCPETLNMSAMVNDSRFDYYSLYTNPPRHH</sequence>
<proteinExistence type="predicted"/>
<name>T1GXG8_MEGSC</name>
<reference evidence="2" key="1">
    <citation type="submission" date="2013-02" db="EMBL/GenBank/DDBJ databases">
        <authorList>
            <person name="Hughes D."/>
        </authorList>
    </citation>
    <scope>NUCLEOTIDE SEQUENCE</scope>
    <source>
        <strain>Durham</strain>
        <strain evidence="2">NC isolate 2 -- Noor lab</strain>
    </source>
</reference>
<dbReference type="EnsemblMetazoa" id="MESCA008519-RA">
    <property type="protein sequence ID" value="MESCA008519-PA"/>
    <property type="gene ID" value="MESCA008519"/>
</dbReference>
<keyword evidence="2" id="KW-1185">Reference proteome</keyword>
<dbReference type="STRING" id="36166.T1GXG8"/>
<organism evidence="1 2">
    <name type="scientific">Megaselia scalaris</name>
    <name type="common">Humpbacked fly</name>
    <name type="synonym">Phora scalaris</name>
    <dbReference type="NCBI Taxonomy" id="36166"/>
    <lineage>
        <taxon>Eukaryota</taxon>
        <taxon>Metazoa</taxon>
        <taxon>Ecdysozoa</taxon>
        <taxon>Arthropoda</taxon>
        <taxon>Hexapoda</taxon>
        <taxon>Insecta</taxon>
        <taxon>Pterygota</taxon>
        <taxon>Neoptera</taxon>
        <taxon>Endopterygota</taxon>
        <taxon>Diptera</taxon>
        <taxon>Brachycera</taxon>
        <taxon>Muscomorpha</taxon>
        <taxon>Platypezoidea</taxon>
        <taxon>Phoridae</taxon>
        <taxon>Megaseliini</taxon>
        <taxon>Megaselia</taxon>
    </lineage>
</organism>
<reference evidence="1" key="2">
    <citation type="submission" date="2015-06" db="UniProtKB">
        <authorList>
            <consortium name="EnsemblMetazoa"/>
        </authorList>
    </citation>
    <scope>IDENTIFICATION</scope>
</reference>
<dbReference type="HOGENOM" id="CLU_1620926_0_0_1"/>
<evidence type="ECO:0000313" key="2">
    <source>
        <dbReference type="Proteomes" id="UP000015102"/>
    </source>
</evidence>
<dbReference type="EMBL" id="CAQQ02386641">
    <property type="status" value="NOT_ANNOTATED_CDS"/>
    <property type="molecule type" value="Genomic_DNA"/>
</dbReference>
<dbReference type="OMA" id="QPEEFFN"/>
<evidence type="ECO:0000313" key="1">
    <source>
        <dbReference type="EnsemblMetazoa" id="MESCA008519-PA"/>
    </source>
</evidence>